<reference evidence="2" key="1">
    <citation type="submission" date="2016-10" db="EMBL/GenBank/DDBJ databases">
        <title>Genome sequence of Streptomyces malaysiense MUSC 136.</title>
        <authorList>
            <person name="Lee L.-H."/>
            <person name="Ser H.-L."/>
        </authorList>
    </citation>
    <scope>NUCLEOTIDE SEQUENCE [LARGE SCALE GENOMIC DNA]</scope>
    <source>
        <strain evidence="2">MUSC 136</strain>
    </source>
</reference>
<evidence type="ECO:0000313" key="3">
    <source>
        <dbReference type="Proteomes" id="UP000034838"/>
    </source>
</evidence>
<dbReference type="PANTHER" id="PTHR43845:SF1">
    <property type="entry name" value="BLR5969 PROTEIN"/>
    <property type="match status" value="1"/>
</dbReference>
<dbReference type="Pfam" id="PF00501">
    <property type="entry name" value="AMP-binding"/>
    <property type="match status" value="1"/>
</dbReference>
<dbReference type="Gene3D" id="3.40.50.12780">
    <property type="entry name" value="N-terminal domain of ligase-like"/>
    <property type="match status" value="1"/>
</dbReference>
<keyword evidence="3" id="KW-1185">Reference proteome</keyword>
<keyword evidence="2" id="KW-0436">Ligase</keyword>
<protein>
    <submittedName>
        <fullName evidence="2">Phenylacetate--CoA ligase</fullName>
    </submittedName>
</protein>
<dbReference type="OrthoDB" id="580775at2"/>
<dbReference type="PANTHER" id="PTHR43845">
    <property type="entry name" value="BLR5969 PROTEIN"/>
    <property type="match status" value="1"/>
</dbReference>
<dbReference type="InterPro" id="IPR042099">
    <property type="entry name" value="ANL_N_sf"/>
</dbReference>
<name>A0A1J4PW66_9ACTN</name>
<accession>A0A1J4PW66</accession>
<proteinExistence type="predicted"/>
<dbReference type="AlphaFoldDB" id="A0A1J4PW66"/>
<dbReference type="GO" id="GO:0016874">
    <property type="term" value="F:ligase activity"/>
    <property type="evidence" value="ECO:0007669"/>
    <property type="project" value="UniProtKB-KW"/>
</dbReference>
<dbReference type="Gene3D" id="3.30.300.30">
    <property type="match status" value="1"/>
</dbReference>
<dbReference type="InterPro" id="IPR000873">
    <property type="entry name" value="AMP-dep_synth/lig_dom"/>
</dbReference>
<evidence type="ECO:0000259" key="1">
    <source>
        <dbReference type="Pfam" id="PF00501"/>
    </source>
</evidence>
<dbReference type="InterPro" id="IPR045851">
    <property type="entry name" value="AMP-bd_C_sf"/>
</dbReference>
<sequence length="473" mass="52229">MFTIFDDELDALARRSVARQREFHGGRWDAERLSAHQWENLRKSLRYVRKRSPFYAGRLADLTDARIEGLDAAEFARAVPFTTKQDLRDQRYDMLSRPVSESWVFYETTGTTGPATPCPRDNTDSIVNNAALTVAYKDVFERHGDRHVVAVLGPTELHSTGDTFGDVCRNLGHAVVKMWPHSPVVGFERALHMLRELRVTAVFCTPGMAMSLAEEARKAGLDPASDFGLRLLMFVGELVTPKLLENLGGIWNARAYSCMYASQESSIVGTAHADGRLRTVPLNVYYEVVDPGTGELVAPDARQARTGELVITHLYQGAKPLVRYRTGDLVRLEPAGDGGSPAQVLTPLGRVRDRIGLNGRTVTAYELEDLVLSRAPGCRDYHITIGREAEVDVLTVDLDMPDTATARDARVSLVAAAADAWGCPVTVRHRKPGAITTTGAMVSWKAARVRDLRTAPDPEHEAAMAIARRREAR</sequence>
<dbReference type="SUPFAM" id="SSF56801">
    <property type="entry name" value="Acetyl-CoA synthetase-like"/>
    <property type="match status" value="1"/>
</dbReference>
<feature type="domain" description="AMP-dependent synthetase/ligase" evidence="1">
    <location>
        <begin position="108"/>
        <end position="311"/>
    </location>
</feature>
<comment type="caution">
    <text evidence="2">The sequence shown here is derived from an EMBL/GenBank/DDBJ whole genome shotgun (WGS) entry which is preliminary data.</text>
</comment>
<gene>
    <name evidence="2" type="ORF">VT52_023450</name>
</gene>
<organism evidence="2 3">
    <name type="scientific">Streptomyces malaysiense</name>
    <dbReference type="NCBI Taxonomy" id="1428626"/>
    <lineage>
        <taxon>Bacteria</taxon>
        <taxon>Bacillati</taxon>
        <taxon>Actinomycetota</taxon>
        <taxon>Actinomycetes</taxon>
        <taxon>Kitasatosporales</taxon>
        <taxon>Streptomycetaceae</taxon>
        <taxon>Streptomyces</taxon>
    </lineage>
</organism>
<dbReference type="EMBL" id="LBDA02000055">
    <property type="protein sequence ID" value="OIK25171.1"/>
    <property type="molecule type" value="Genomic_DNA"/>
</dbReference>
<dbReference type="RefSeq" id="WP_046424507.1">
    <property type="nucleotide sequence ID" value="NZ_LBDA02000055.1"/>
</dbReference>
<dbReference type="Proteomes" id="UP000034838">
    <property type="component" value="Unassembled WGS sequence"/>
</dbReference>
<evidence type="ECO:0000313" key="2">
    <source>
        <dbReference type="EMBL" id="OIK25171.1"/>
    </source>
</evidence>